<gene>
    <name evidence="1" type="ORF">SAMN05660991_00131</name>
</gene>
<name>A0A1H8PE89_9ACTN</name>
<keyword evidence="2" id="KW-1185">Reference proteome</keyword>
<sequence>MTSATATAPLALVDVEDLEDGDLAARIAELGMPGGAAPRAVLVSAADRQAEIDAVVAAWTVVSDGHAALAAHTFGARAAALVV</sequence>
<protein>
    <submittedName>
        <fullName evidence="1">Uncharacterized protein</fullName>
    </submittedName>
</protein>
<evidence type="ECO:0000313" key="1">
    <source>
        <dbReference type="EMBL" id="SEO40245.1"/>
    </source>
</evidence>
<accession>A0A1H8PE89</accession>
<dbReference type="Proteomes" id="UP000198960">
    <property type="component" value="Unassembled WGS sequence"/>
</dbReference>
<dbReference type="AlphaFoldDB" id="A0A1H8PE89"/>
<reference evidence="2" key="1">
    <citation type="submission" date="2016-10" db="EMBL/GenBank/DDBJ databases">
        <authorList>
            <person name="Varghese N."/>
            <person name="Submissions S."/>
        </authorList>
    </citation>
    <scope>NUCLEOTIDE SEQUENCE [LARGE SCALE GENOMIC DNA]</scope>
    <source>
        <strain evidence="2">DSM 45413</strain>
    </source>
</reference>
<dbReference type="EMBL" id="FOEE01000001">
    <property type="protein sequence ID" value="SEO40245.1"/>
    <property type="molecule type" value="Genomic_DNA"/>
</dbReference>
<evidence type="ECO:0000313" key="2">
    <source>
        <dbReference type="Proteomes" id="UP000198960"/>
    </source>
</evidence>
<dbReference type="RefSeq" id="WP_091939091.1">
    <property type="nucleotide sequence ID" value="NZ_FOEE01000001.1"/>
</dbReference>
<organism evidence="1 2">
    <name type="scientific">Trujillonella endophytica</name>
    <dbReference type="NCBI Taxonomy" id="673521"/>
    <lineage>
        <taxon>Bacteria</taxon>
        <taxon>Bacillati</taxon>
        <taxon>Actinomycetota</taxon>
        <taxon>Actinomycetes</taxon>
        <taxon>Geodermatophilales</taxon>
        <taxon>Geodermatophilaceae</taxon>
        <taxon>Trujillonella</taxon>
    </lineage>
</organism>
<proteinExistence type="predicted"/>